<gene>
    <name evidence="2" type="ORF">HAX54_013597</name>
</gene>
<protein>
    <submittedName>
        <fullName evidence="2">Uncharacterized protein</fullName>
    </submittedName>
</protein>
<dbReference type="Proteomes" id="UP000823775">
    <property type="component" value="Unassembled WGS sequence"/>
</dbReference>
<accession>A0ABS8TMF0</accession>
<sequence length="110" mass="13269">EVLNKELEDNQKDEATQHLDPTTPTQSKQGHNYGKNKEERVEEETEEKEYEEGVQRNITVVLLQSQEIQPPDVLNDDARHIREVIQQDRVAMMKRKWQRSEHRWKRRNNH</sequence>
<name>A0ABS8TMF0_DATST</name>
<proteinExistence type="predicted"/>
<evidence type="ECO:0000256" key="1">
    <source>
        <dbReference type="SAM" id="MobiDB-lite"/>
    </source>
</evidence>
<organism evidence="2 3">
    <name type="scientific">Datura stramonium</name>
    <name type="common">Jimsonweed</name>
    <name type="synonym">Common thornapple</name>
    <dbReference type="NCBI Taxonomy" id="4076"/>
    <lineage>
        <taxon>Eukaryota</taxon>
        <taxon>Viridiplantae</taxon>
        <taxon>Streptophyta</taxon>
        <taxon>Embryophyta</taxon>
        <taxon>Tracheophyta</taxon>
        <taxon>Spermatophyta</taxon>
        <taxon>Magnoliopsida</taxon>
        <taxon>eudicotyledons</taxon>
        <taxon>Gunneridae</taxon>
        <taxon>Pentapetalae</taxon>
        <taxon>asterids</taxon>
        <taxon>lamiids</taxon>
        <taxon>Solanales</taxon>
        <taxon>Solanaceae</taxon>
        <taxon>Solanoideae</taxon>
        <taxon>Datureae</taxon>
        <taxon>Datura</taxon>
    </lineage>
</organism>
<evidence type="ECO:0000313" key="2">
    <source>
        <dbReference type="EMBL" id="MCD7472373.1"/>
    </source>
</evidence>
<keyword evidence="3" id="KW-1185">Reference proteome</keyword>
<feature type="region of interest" description="Disordered" evidence="1">
    <location>
        <begin position="1"/>
        <end position="52"/>
    </location>
</feature>
<evidence type="ECO:0000313" key="3">
    <source>
        <dbReference type="Proteomes" id="UP000823775"/>
    </source>
</evidence>
<feature type="non-terminal residue" evidence="2">
    <location>
        <position position="1"/>
    </location>
</feature>
<feature type="compositionally biased region" description="Acidic residues" evidence="1">
    <location>
        <begin position="41"/>
        <end position="52"/>
    </location>
</feature>
<reference evidence="2 3" key="1">
    <citation type="journal article" date="2021" name="BMC Genomics">
        <title>Datura genome reveals duplications of psychoactive alkaloid biosynthetic genes and high mutation rate following tissue culture.</title>
        <authorList>
            <person name="Rajewski A."/>
            <person name="Carter-House D."/>
            <person name="Stajich J."/>
            <person name="Litt A."/>
        </authorList>
    </citation>
    <scope>NUCLEOTIDE SEQUENCE [LARGE SCALE GENOMIC DNA]</scope>
    <source>
        <strain evidence="2">AR-01</strain>
    </source>
</reference>
<comment type="caution">
    <text evidence="2">The sequence shown here is derived from an EMBL/GenBank/DDBJ whole genome shotgun (WGS) entry which is preliminary data.</text>
</comment>
<dbReference type="EMBL" id="JACEIK010001820">
    <property type="protein sequence ID" value="MCD7472373.1"/>
    <property type="molecule type" value="Genomic_DNA"/>
</dbReference>
<feature type="compositionally biased region" description="Polar residues" evidence="1">
    <location>
        <begin position="19"/>
        <end position="30"/>
    </location>
</feature>
<feature type="compositionally biased region" description="Basic and acidic residues" evidence="1">
    <location>
        <begin position="1"/>
        <end position="17"/>
    </location>
</feature>